<comment type="caution">
    <text evidence="3">The sequence shown here is derived from an EMBL/GenBank/DDBJ whole genome shotgun (WGS) entry which is preliminary data.</text>
</comment>
<protein>
    <recommendedName>
        <fullName evidence="2">CHAT domain-containing protein</fullName>
    </recommendedName>
</protein>
<keyword evidence="1" id="KW-1133">Transmembrane helix</keyword>
<feature type="domain" description="CHAT" evidence="2">
    <location>
        <begin position="606"/>
        <end position="869"/>
    </location>
</feature>
<evidence type="ECO:0000313" key="4">
    <source>
        <dbReference type="Proteomes" id="UP000013909"/>
    </source>
</evidence>
<dbReference type="STRING" id="1232681.ADIS_0859"/>
<dbReference type="Proteomes" id="UP000013909">
    <property type="component" value="Unassembled WGS sequence"/>
</dbReference>
<dbReference type="Gene3D" id="1.25.40.10">
    <property type="entry name" value="Tetratricopeptide repeat domain"/>
    <property type="match status" value="2"/>
</dbReference>
<organism evidence="3 4">
    <name type="scientific">Lunatimonas lonarensis</name>
    <dbReference type="NCBI Taxonomy" id="1232681"/>
    <lineage>
        <taxon>Bacteria</taxon>
        <taxon>Pseudomonadati</taxon>
        <taxon>Bacteroidota</taxon>
        <taxon>Cytophagia</taxon>
        <taxon>Cytophagales</taxon>
        <taxon>Cyclobacteriaceae</taxon>
    </lineage>
</organism>
<dbReference type="InterPro" id="IPR024983">
    <property type="entry name" value="CHAT_dom"/>
</dbReference>
<proteinExistence type="predicted"/>
<dbReference type="EMBL" id="AQHR01000025">
    <property type="protein sequence ID" value="EON78685.1"/>
    <property type="molecule type" value="Genomic_DNA"/>
</dbReference>
<sequence>MVLAWQVTTDWEGELRVLLSSEHSTGKFEELEQFRLRYVEEIGVDGGFYGELCHRLATYFGQSGMFNRSLELFKEALEGHRRPSAADPSMIVNSYFNLAFFHMQHGLGSDFLVFADSCIRNSQRFDRKRSIGVHIYEQLAAYHYDAGDYQESQNNANKGILLAQKEDLYLGLLYIQVAQAKLAQEEEHGKSDRLDAAHRSLQHAKRILRKNPELAALITSVEANYYLAEKNFQAAQLNYEKAIQLYLSRNEYEGAVRNLIKLGDLFMESLKDPLSSFQTYQEGLRILDRVHRMDLRPILLNKIALLYMKDGDFLSAIANLNEAIEGLKIADTQRNSHRPPSDSNVLYSNDLLAEDFFSNLGRAYAGKFTQSLDSSDLRTSLRHFKTALAAMDRVRWSHAYDQSKLYWRKQAKATFTYALDVCFQLNDVESAFFFLEKSRAVLLQDKLNDSDARKFLSEAENQRERHLKVELALLSSKIAREEEGTHAYDSVYREIFRVRDLQKAFITELESTHPLYVEAKYGSNVMELASLRPVVAAARQSYLAYFNGVSEHNDQAYIYILAVSAGEEKLVKVPMESYQENIQGFLELASDKEKLNRSFDRFQTLSYRLYSKLVEPLGQLEQRLIVSPDDQLVPFDLLVSDPQRAGSYLLLDHAVSYTYSAGFFIRSIRSQRAVKPTLLGFAPVSYQEHLELPALAGADFSLGKFQKFLSGCEFFLHDSATKEQFLTKIYDHPMVVLYTHADAGIGGEEGNLYFHDDKLSVSDLMLVDPLPTELIILSACNTGVGNIRPGEGVFSLARGFAAAGIPTIVTTLWEIDSRATYTLTETFYENVVAGLPLDVALQKAKLSMLHGTDPMHALPYFWGGSIVLGNVQPLEFESQWSATHRFWLAGLLALGFYLLVGYRKKKQLG</sequence>
<evidence type="ECO:0000313" key="3">
    <source>
        <dbReference type="EMBL" id="EON78685.1"/>
    </source>
</evidence>
<dbReference type="Pfam" id="PF12770">
    <property type="entry name" value="CHAT"/>
    <property type="match status" value="1"/>
</dbReference>
<evidence type="ECO:0000256" key="1">
    <source>
        <dbReference type="SAM" id="Phobius"/>
    </source>
</evidence>
<reference evidence="3 4" key="1">
    <citation type="submission" date="2013-02" db="EMBL/GenBank/DDBJ databases">
        <title>A novel strain isolated from Lonar lake, Maharashtra, India.</title>
        <authorList>
            <person name="Singh A."/>
        </authorList>
    </citation>
    <scope>NUCLEOTIDE SEQUENCE [LARGE SCALE GENOMIC DNA]</scope>
    <source>
        <strain evidence="3 4">AK24</strain>
    </source>
</reference>
<evidence type="ECO:0000259" key="2">
    <source>
        <dbReference type="Pfam" id="PF12770"/>
    </source>
</evidence>
<accession>R7ZWZ9</accession>
<name>R7ZWZ9_9BACT</name>
<gene>
    <name evidence="3" type="ORF">ADIS_0859</name>
</gene>
<keyword evidence="1" id="KW-0812">Transmembrane</keyword>
<dbReference type="AlphaFoldDB" id="R7ZWZ9"/>
<keyword evidence="1" id="KW-0472">Membrane</keyword>
<dbReference type="InterPro" id="IPR011990">
    <property type="entry name" value="TPR-like_helical_dom_sf"/>
</dbReference>
<dbReference type="PANTHER" id="PTHR10098:SF108">
    <property type="entry name" value="TETRATRICOPEPTIDE REPEAT PROTEIN 28"/>
    <property type="match status" value="1"/>
</dbReference>
<dbReference type="PANTHER" id="PTHR10098">
    <property type="entry name" value="RAPSYN-RELATED"/>
    <property type="match status" value="1"/>
</dbReference>
<dbReference type="SUPFAM" id="SSF48452">
    <property type="entry name" value="TPR-like"/>
    <property type="match status" value="2"/>
</dbReference>
<keyword evidence="4" id="KW-1185">Reference proteome</keyword>
<feature type="transmembrane region" description="Helical" evidence="1">
    <location>
        <begin position="886"/>
        <end position="902"/>
    </location>
</feature>